<dbReference type="EMBL" id="AMQN01007516">
    <property type="status" value="NOT_ANNOTATED_CDS"/>
    <property type="molecule type" value="Genomic_DNA"/>
</dbReference>
<dbReference type="OMA" id="ECFEINT"/>
<dbReference type="OrthoDB" id="5296at2759"/>
<organism evidence="4">
    <name type="scientific">Capitella teleta</name>
    <name type="common">Polychaete worm</name>
    <dbReference type="NCBI Taxonomy" id="283909"/>
    <lineage>
        <taxon>Eukaryota</taxon>
        <taxon>Metazoa</taxon>
        <taxon>Spiralia</taxon>
        <taxon>Lophotrochozoa</taxon>
        <taxon>Annelida</taxon>
        <taxon>Polychaeta</taxon>
        <taxon>Sedentaria</taxon>
        <taxon>Scolecida</taxon>
        <taxon>Capitellidae</taxon>
        <taxon>Capitella</taxon>
    </lineage>
</organism>
<protein>
    <recommendedName>
        <fullName evidence="7">C-factor</fullName>
    </recommendedName>
</protein>
<dbReference type="EMBL" id="KB300813">
    <property type="protein sequence ID" value="ELU06283.1"/>
    <property type="molecule type" value="Genomic_DNA"/>
</dbReference>
<keyword evidence="1" id="KW-0521">NADP</keyword>
<dbReference type="CDD" id="cd05325">
    <property type="entry name" value="carb_red_sniffer_like_SDR_c"/>
    <property type="match status" value="1"/>
</dbReference>
<reference evidence="6" key="1">
    <citation type="submission" date="2012-12" db="EMBL/GenBank/DDBJ databases">
        <authorList>
            <person name="Hellsten U."/>
            <person name="Grimwood J."/>
            <person name="Chapman J.A."/>
            <person name="Shapiro H."/>
            <person name="Aerts A."/>
            <person name="Otillar R.P."/>
            <person name="Terry A.Y."/>
            <person name="Boore J.L."/>
            <person name="Simakov O."/>
            <person name="Marletaz F."/>
            <person name="Cho S.-J."/>
            <person name="Edsinger-Gonzales E."/>
            <person name="Havlak P."/>
            <person name="Kuo D.-H."/>
            <person name="Larsson T."/>
            <person name="Lv J."/>
            <person name="Arendt D."/>
            <person name="Savage R."/>
            <person name="Osoegawa K."/>
            <person name="de Jong P."/>
            <person name="Lindberg D.R."/>
            <person name="Seaver E.C."/>
            <person name="Weisblat D.A."/>
            <person name="Putnam N.H."/>
            <person name="Grigoriev I.V."/>
            <person name="Rokhsar D.S."/>
        </authorList>
    </citation>
    <scope>NUCLEOTIDE SEQUENCE</scope>
    <source>
        <strain evidence="6">I ESC-2004</strain>
    </source>
</reference>
<dbReference type="PRINTS" id="PR00081">
    <property type="entry name" value="GDHRDH"/>
</dbReference>
<dbReference type="Gene3D" id="3.40.50.720">
    <property type="entry name" value="NAD(P)-binding Rossmann-like Domain"/>
    <property type="match status" value="1"/>
</dbReference>
<comment type="similarity">
    <text evidence="3">Belongs to the short-chain dehydrogenases/reductases (SDR) family.</text>
</comment>
<accession>R7UJJ2</accession>
<sequence length="250" mass="26663">MPIYPSTVFITGANRGIGLEFVKQLLGSKNPPNKLIASCRKPAEAKELNELSSVNPAVHVLQFDVTDFDAIPKIVSDTERILDGVGLNLLINNAGIIHRSPLGGVTLDEMRTEADINCIAPVLIAQAFVPLLRKAAEASDVPNMSCDKAAIVNITSKVGSIADNRGGGRYAYRASKAGLNAITKSLSIDLAKENILAVVLHPGWVQTSMGGPDALIDTVTCVQGLLNVMATLDAQKSGTFWDYKGEQIPW</sequence>
<dbReference type="SUPFAM" id="SSF51735">
    <property type="entry name" value="NAD(P)-binding Rossmann-fold domains"/>
    <property type="match status" value="1"/>
</dbReference>
<dbReference type="GO" id="GO:0005737">
    <property type="term" value="C:cytoplasm"/>
    <property type="evidence" value="ECO:0007669"/>
    <property type="project" value="TreeGrafter"/>
</dbReference>
<evidence type="ECO:0000256" key="2">
    <source>
        <dbReference type="ARBA" id="ARBA00023002"/>
    </source>
</evidence>
<evidence type="ECO:0000256" key="1">
    <source>
        <dbReference type="ARBA" id="ARBA00022857"/>
    </source>
</evidence>
<dbReference type="EnsemblMetazoa" id="CapteT115991">
    <property type="protein sequence ID" value="CapteP115991"/>
    <property type="gene ID" value="CapteG115991"/>
</dbReference>
<evidence type="ECO:0000313" key="6">
    <source>
        <dbReference type="Proteomes" id="UP000014760"/>
    </source>
</evidence>
<evidence type="ECO:0000256" key="3">
    <source>
        <dbReference type="RuleBase" id="RU000363"/>
    </source>
</evidence>
<name>R7UJJ2_CAPTE</name>
<dbReference type="EMBL" id="AMQN01007515">
    <property type="status" value="NOT_ANNOTATED_CDS"/>
    <property type="molecule type" value="Genomic_DNA"/>
</dbReference>
<evidence type="ECO:0000313" key="5">
    <source>
        <dbReference type="EnsemblMetazoa" id="CapteP115991"/>
    </source>
</evidence>
<dbReference type="Proteomes" id="UP000014760">
    <property type="component" value="Unassembled WGS sequence"/>
</dbReference>
<dbReference type="PANTHER" id="PTHR43544">
    <property type="entry name" value="SHORT-CHAIN DEHYDROGENASE/REDUCTASE"/>
    <property type="match status" value="1"/>
</dbReference>
<dbReference type="HOGENOM" id="CLU_010194_9_1_1"/>
<dbReference type="InterPro" id="IPR051468">
    <property type="entry name" value="Fungal_SecMetab_SDRs"/>
</dbReference>
<gene>
    <name evidence="4" type="ORF">CAPTEDRAFT_115991</name>
</gene>
<keyword evidence="2" id="KW-0560">Oxidoreductase</keyword>
<evidence type="ECO:0008006" key="7">
    <source>
        <dbReference type="Google" id="ProtNLM"/>
    </source>
</evidence>
<reference evidence="5" key="3">
    <citation type="submission" date="2015-06" db="UniProtKB">
        <authorList>
            <consortium name="EnsemblMetazoa"/>
        </authorList>
    </citation>
    <scope>IDENTIFICATION</scope>
</reference>
<dbReference type="AlphaFoldDB" id="R7UJJ2"/>
<dbReference type="PRINTS" id="PR00080">
    <property type="entry name" value="SDRFAMILY"/>
</dbReference>
<dbReference type="GO" id="GO:0016491">
    <property type="term" value="F:oxidoreductase activity"/>
    <property type="evidence" value="ECO:0007669"/>
    <property type="project" value="UniProtKB-KW"/>
</dbReference>
<dbReference type="FunCoup" id="R7UJJ2">
    <property type="interactions" value="46"/>
</dbReference>
<reference evidence="4 6" key="2">
    <citation type="journal article" date="2013" name="Nature">
        <title>Insights into bilaterian evolution from three spiralian genomes.</title>
        <authorList>
            <person name="Simakov O."/>
            <person name="Marletaz F."/>
            <person name="Cho S.J."/>
            <person name="Edsinger-Gonzales E."/>
            <person name="Havlak P."/>
            <person name="Hellsten U."/>
            <person name="Kuo D.H."/>
            <person name="Larsson T."/>
            <person name="Lv J."/>
            <person name="Arendt D."/>
            <person name="Savage R."/>
            <person name="Osoegawa K."/>
            <person name="de Jong P."/>
            <person name="Grimwood J."/>
            <person name="Chapman J.A."/>
            <person name="Shapiro H."/>
            <person name="Aerts A."/>
            <person name="Otillar R.P."/>
            <person name="Terry A.Y."/>
            <person name="Boore J.L."/>
            <person name="Grigoriev I.V."/>
            <person name="Lindberg D.R."/>
            <person name="Seaver E.C."/>
            <person name="Weisblat D.A."/>
            <person name="Putnam N.H."/>
            <person name="Rokhsar D.S."/>
        </authorList>
    </citation>
    <scope>NUCLEOTIDE SEQUENCE</scope>
    <source>
        <strain evidence="4 6">I ESC-2004</strain>
    </source>
</reference>
<proteinExistence type="inferred from homology"/>
<dbReference type="InterPro" id="IPR002347">
    <property type="entry name" value="SDR_fam"/>
</dbReference>
<dbReference type="Pfam" id="PF00106">
    <property type="entry name" value="adh_short"/>
    <property type="match status" value="1"/>
</dbReference>
<evidence type="ECO:0000313" key="4">
    <source>
        <dbReference type="EMBL" id="ELU06283.1"/>
    </source>
</evidence>
<dbReference type="PANTHER" id="PTHR43544:SF7">
    <property type="entry name" value="NADB-LER2"/>
    <property type="match status" value="1"/>
</dbReference>
<dbReference type="InterPro" id="IPR036291">
    <property type="entry name" value="NAD(P)-bd_dom_sf"/>
</dbReference>
<keyword evidence="6" id="KW-1185">Reference proteome</keyword>